<gene>
    <name evidence="5 6" type="primary">citG</name>
    <name evidence="6" type="ORF">HF992_07390</name>
</gene>
<protein>
    <recommendedName>
        <fullName evidence="5">Probable 2-(5''-triphosphoribosyl)-3'-dephosphocoenzyme-A synthase</fullName>
        <shortName evidence="5">2-(5''-triphosphoribosyl)-3'-dephospho-CoA synthase</shortName>
        <ecNumber evidence="5">2.4.2.52</ecNumber>
    </recommendedName>
</protein>
<evidence type="ECO:0000256" key="2">
    <source>
        <dbReference type="ARBA" id="ARBA00022679"/>
    </source>
</evidence>
<dbReference type="HAMAP" id="MF_00397">
    <property type="entry name" value="CitG"/>
    <property type="match status" value="1"/>
</dbReference>
<keyword evidence="2 5" id="KW-0808">Transferase</keyword>
<dbReference type="GO" id="GO:0016757">
    <property type="term" value="F:glycosyltransferase activity"/>
    <property type="evidence" value="ECO:0007669"/>
    <property type="project" value="UniProtKB-KW"/>
</dbReference>
<dbReference type="GO" id="GO:0046917">
    <property type="term" value="F:triphosphoribosyl-dephospho-CoA synthase activity"/>
    <property type="evidence" value="ECO:0007669"/>
    <property type="project" value="UniProtKB-UniRule"/>
</dbReference>
<comment type="catalytic activity">
    <reaction evidence="1 5">
        <text>3'-dephospho-CoA + ATP = 2'-(5''-triphospho-alpha-D-ribosyl)-3'-dephospho-CoA + adenine</text>
        <dbReference type="Rhea" id="RHEA:15117"/>
        <dbReference type="ChEBI" id="CHEBI:16708"/>
        <dbReference type="ChEBI" id="CHEBI:30616"/>
        <dbReference type="ChEBI" id="CHEBI:57328"/>
        <dbReference type="ChEBI" id="CHEBI:61378"/>
        <dbReference type="EC" id="2.4.2.52"/>
    </reaction>
</comment>
<dbReference type="PANTHER" id="PTHR30201:SF2">
    <property type="entry name" value="2-(5''-TRIPHOSPHORIBOSYL)-3'-DEPHOSPHOCOENZYME-A SYNTHASE"/>
    <property type="match status" value="1"/>
</dbReference>
<dbReference type="InterPro" id="IPR017551">
    <property type="entry name" value="TriPribosyl-deP-CoA_syn_CitG"/>
</dbReference>
<organism evidence="6 7">
    <name type="scientific">Streptococcus ovuberis</name>
    <dbReference type="NCBI Taxonomy" id="1936207"/>
    <lineage>
        <taxon>Bacteria</taxon>
        <taxon>Bacillati</taxon>
        <taxon>Bacillota</taxon>
        <taxon>Bacilli</taxon>
        <taxon>Lactobacillales</taxon>
        <taxon>Streptococcaceae</taxon>
        <taxon>Streptococcus</taxon>
    </lineage>
</organism>
<keyword evidence="6" id="KW-0328">Glycosyltransferase</keyword>
<dbReference type="PANTHER" id="PTHR30201">
    <property type="entry name" value="TRIPHOSPHORIBOSYL-DEPHOSPHO-COA SYNTHASE"/>
    <property type="match status" value="1"/>
</dbReference>
<dbReference type="AlphaFoldDB" id="A0A7X6S1S2"/>
<accession>A0A7X6S1S2</accession>
<evidence type="ECO:0000256" key="3">
    <source>
        <dbReference type="ARBA" id="ARBA00022741"/>
    </source>
</evidence>
<keyword evidence="3 5" id="KW-0547">Nucleotide-binding</keyword>
<dbReference type="Pfam" id="PF01874">
    <property type="entry name" value="CitG"/>
    <property type="match status" value="1"/>
</dbReference>
<dbReference type="EMBL" id="JAAXPR010000012">
    <property type="protein sequence ID" value="NKZ20660.1"/>
    <property type="molecule type" value="Genomic_DNA"/>
</dbReference>
<dbReference type="RefSeq" id="WP_168549409.1">
    <property type="nucleotide sequence ID" value="NZ_JAAXPR010000012.1"/>
</dbReference>
<dbReference type="Gene3D" id="1.10.4200.10">
    <property type="entry name" value="Triphosphoribosyl-dephospho-CoA protein"/>
    <property type="match status" value="1"/>
</dbReference>
<comment type="caution">
    <text evidence="6">The sequence shown here is derived from an EMBL/GenBank/DDBJ whole genome shotgun (WGS) entry which is preliminary data.</text>
</comment>
<evidence type="ECO:0000313" key="7">
    <source>
        <dbReference type="Proteomes" id="UP000522720"/>
    </source>
</evidence>
<proteinExistence type="inferred from homology"/>
<evidence type="ECO:0000313" key="6">
    <source>
        <dbReference type="EMBL" id="NKZ20660.1"/>
    </source>
</evidence>
<dbReference type="Proteomes" id="UP000522720">
    <property type="component" value="Unassembled WGS sequence"/>
</dbReference>
<dbReference type="NCBIfam" id="TIGR03125">
    <property type="entry name" value="citrate_citG"/>
    <property type="match status" value="1"/>
</dbReference>
<dbReference type="GO" id="GO:0051191">
    <property type="term" value="P:prosthetic group biosynthetic process"/>
    <property type="evidence" value="ECO:0007669"/>
    <property type="project" value="TreeGrafter"/>
</dbReference>
<reference evidence="6 7" key="1">
    <citation type="submission" date="2020-04" db="EMBL/GenBank/DDBJ databases">
        <title>MicrobeNet Type strains.</title>
        <authorList>
            <person name="Nicholson A.C."/>
        </authorList>
    </citation>
    <scope>NUCLEOTIDE SEQUENCE [LARGE SCALE GENOMIC DNA]</scope>
    <source>
        <strain evidence="6 7">CCUG 69612</strain>
    </source>
</reference>
<dbReference type="GO" id="GO:0005524">
    <property type="term" value="F:ATP binding"/>
    <property type="evidence" value="ECO:0007669"/>
    <property type="project" value="UniProtKB-KW"/>
</dbReference>
<name>A0A7X6S1S2_9STRE</name>
<evidence type="ECO:0000256" key="5">
    <source>
        <dbReference type="HAMAP-Rule" id="MF_00397"/>
    </source>
</evidence>
<dbReference type="EC" id="2.4.2.52" evidence="5"/>
<evidence type="ECO:0000256" key="1">
    <source>
        <dbReference type="ARBA" id="ARBA00001210"/>
    </source>
</evidence>
<dbReference type="InterPro" id="IPR002736">
    <property type="entry name" value="CitG"/>
</dbReference>
<sequence length="294" mass="33073">MTDRRLHYFSQMATKALLYEISLSPKPGLVDRFDNGAHQDMTFSTFIDSILALAPHFCMFLQIGFDYSGEDFRQLFELLRQQGIKAEQDMFLATNGINTHKGANFSLAVLLGATGVHLRKHPHFLDDPSLFSVSDSTAICQTAAKMCHHLLEADFSQLASKKELSYGEKLYLRYGIKGPRGEAADGFPTLRNQALPFFREKLNHKDAELAQLQLLTYLMSLVEDGNLIHRGGLEAWETVKEECSALLQQTLDKIAFIQQLKQYNALLISRHLSPGGSADLLALTFYFAFLEGIF</sequence>
<evidence type="ECO:0000256" key="4">
    <source>
        <dbReference type="ARBA" id="ARBA00022840"/>
    </source>
</evidence>
<keyword evidence="4 5" id="KW-0067">ATP-binding</keyword>
<keyword evidence="7" id="KW-1185">Reference proteome</keyword>
<comment type="similarity">
    <text evidence="5">Belongs to the CitG/MdcB family.</text>
</comment>